<accession>A0A1J9RJB2</accession>
<dbReference type="EMBL" id="MNUE01000037">
    <property type="protein sequence ID" value="OJD32651.1"/>
    <property type="molecule type" value="Genomic_DNA"/>
</dbReference>
<organism evidence="2 3">
    <name type="scientific">Diplodia corticola</name>
    <dbReference type="NCBI Taxonomy" id="236234"/>
    <lineage>
        <taxon>Eukaryota</taxon>
        <taxon>Fungi</taxon>
        <taxon>Dikarya</taxon>
        <taxon>Ascomycota</taxon>
        <taxon>Pezizomycotina</taxon>
        <taxon>Dothideomycetes</taxon>
        <taxon>Dothideomycetes incertae sedis</taxon>
        <taxon>Botryosphaeriales</taxon>
        <taxon>Botryosphaeriaceae</taxon>
        <taxon>Diplodia</taxon>
    </lineage>
</organism>
<proteinExistence type="predicted"/>
<reference evidence="2 3" key="1">
    <citation type="submission" date="2016-10" db="EMBL/GenBank/DDBJ databases">
        <title>Proteomics and genomics reveal pathogen-plant mechanisms compatible with a hemibiotrophic lifestyle of Diplodia corticola.</title>
        <authorList>
            <person name="Fernandes I."/>
            <person name="De Jonge R."/>
            <person name="Van De Peer Y."/>
            <person name="Devreese B."/>
            <person name="Alves A."/>
            <person name="Esteves A.C."/>
        </authorList>
    </citation>
    <scope>NUCLEOTIDE SEQUENCE [LARGE SCALE GENOMIC DNA]</scope>
    <source>
        <strain evidence="2 3">CBS 112549</strain>
    </source>
</reference>
<dbReference type="GeneID" id="31015307"/>
<evidence type="ECO:0000256" key="1">
    <source>
        <dbReference type="SAM" id="MobiDB-lite"/>
    </source>
</evidence>
<protein>
    <submittedName>
        <fullName evidence="2">Uncharacterized protein</fullName>
    </submittedName>
</protein>
<evidence type="ECO:0000313" key="2">
    <source>
        <dbReference type="EMBL" id="OJD32651.1"/>
    </source>
</evidence>
<keyword evidence="3" id="KW-1185">Reference proteome</keyword>
<dbReference type="RefSeq" id="XP_020128911.1">
    <property type="nucleotide sequence ID" value="XM_020275046.1"/>
</dbReference>
<gene>
    <name evidence="2" type="ORF">BKCO1_37000164</name>
</gene>
<evidence type="ECO:0000313" key="3">
    <source>
        <dbReference type="Proteomes" id="UP000183809"/>
    </source>
</evidence>
<name>A0A1J9RJB2_9PEZI</name>
<comment type="caution">
    <text evidence="2">The sequence shown here is derived from an EMBL/GenBank/DDBJ whole genome shotgun (WGS) entry which is preliminary data.</text>
</comment>
<dbReference type="Proteomes" id="UP000183809">
    <property type="component" value="Unassembled WGS sequence"/>
</dbReference>
<feature type="compositionally biased region" description="Basic residues" evidence="1">
    <location>
        <begin position="17"/>
        <end position="43"/>
    </location>
</feature>
<feature type="compositionally biased region" description="Polar residues" evidence="1">
    <location>
        <begin position="1"/>
        <end position="13"/>
    </location>
</feature>
<feature type="region of interest" description="Disordered" evidence="1">
    <location>
        <begin position="1"/>
        <end position="65"/>
    </location>
</feature>
<sequence length="139" mass="15450">MSSSKIQTQTTQPRSQARTKTKSTKTAKSAKRTGYARHKAAATKKRDPTPQRLPIPPPSPQPQKSGVRAIMRAANAHQFKPPLYPDECAVCFDELELDMWYTVCPPRLPGWLADRIDASPAILDLFSAVSLFFYKGSFG</sequence>
<feature type="compositionally biased region" description="Pro residues" evidence="1">
    <location>
        <begin position="51"/>
        <end position="61"/>
    </location>
</feature>
<dbReference type="AlphaFoldDB" id="A0A1J9RJB2"/>